<reference evidence="1 2" key="2">
    <citation type="submission" date="2014-09" db="EMBL/GenBank/DDBJ databases">
        <authorList>
            <consortium name="NBRP consortium"/>
            <person name="Sawabe T."/>
            <person name="Meirelles P."/>
            <person name="Nakanishi M."/>
            <person name="Sayaka M."/>
            <person name="Hattori M."/>
            <person name="Ohkuma M."/>
        </authorList>
    </citation>
    <scope>NUCLEOTIDE SEQUENCE [LARGE SCALE GENOMIC DNA]</scope>
    <source>
        <strain evidence="2">JCM19235</strain>
    </source>
</reference>
<evidence type="ECO:0000313" key="1">
    <source>
        <dbReference type="EMBL" id="GAL23057.1"/>
    </source>
</evidence>
<keyword evidence="2" id="KW-1185">Reference proteome</keyword>
<evidence type="ECO:0000313" key="2">
    <source>
        <dbReference type="Proteomes" id="UP000029228"/>
    </source>
</evidence>
<dbReference type="STRING" id="990268.JCM19235_1358"/>
<accession>A0A090SUQ6</accession>
<dbReference type="AlphaFoldDB" id="A0A090SUQ6"/>
<dbReference type="Proteomes" id="UP000029228">
    <property type="component" value="Unassembled WGS sequence"/>
</dbReference>
<organism evidence="1 2">
    <name type="scientific">Vibrio maritimus</name>
    <dbReference type="NCBI Taxonomy" id="990268"/>
    <lineage>
        <taxon>Bacteria</taxon>
        <taxon>Pseudomonadati</taxon>
        <taxon>Pseudomonadota</taxon>
        <taxon>Gammaproteobacteria</taxon>
        <taxon>Vibrionales</taxon>
        <taxon>Vibrionaceae</taxon>
        <taxon>Vibrio</taxon>
    </lineage>
</organism>
<dbReference type="EMBL" id="BBMR01000017">
    <property type="protein sequence ID" value="GAL23057.1"/>
    <property type="molecule type" value="Genomic_DNA"/>
</dbReference>
<name>A0A090SUQ6_9VIBR</name>
<gene>
    <name evidence="1" type="ORF">JCM19235_1358</name>
</gene>
<reference evidence="1 2" key="1">
    <citation type="submission" date="2014-09" db="EMBL/GenBank/DDBJ databases">
        <title>Vibrio maritimus JCM 19235. (C45) whole genome shotgun sequence.</title>
        <authorList>
            <person name="Sawabe T."/>
            <person name="Meirelles P."/>
            <person name="Nakanishi M."/>
            <person name="Sayaka M."/>
            <person name="Hattori M."/>
            <person name="Ohkuma M."/>
        </authorList>
    </citation>
    <scope>NUCLEOTIDE SEQUENCE [LARGE SCALE GENOMIC DNA]</scope>
    <source>
        <strain evidence="2">JCM19235</strain>
    </source>
</reference>
<sequence>MNVECGKQVMARLEDINTRLNVEPLLSAAQSFLDKHGVKTKAIHLMTQANTKFEVEVDLSTCGVRARKVATAILSRGIDMKADARRGGNRLKGVKPTYLALIQDKLNRDQQFTHDQLKELIVTDRPDCKPTAISNHASFAAQALLAIGVIEKTRNGYELTD</sequence>
<protein>
    <submittedName>
        <fullName evidence="1">Uncharacterized protein</fullName>
    </submittedName>
</protein>
<comment type="caution">
    <text evidence="1">The sequence shown here is derived from an EMBL/GenBank/DDBJ whole genome shotgun (WGS) entry which is preliminary data.</text>
</comment>
<proteinExistence type="predicted"/>